<reference evidence="1 2" key="1">
    <citation type="journal article" date="2010" name="Nature">
        <title>Genome sequence of the palaeopolyploid soybean.</title>
        <authorList>
            <person name="Schmutz J."/>
            <person name="Cannon S.B."/>
            <person name="Schlueter J."/>
            <person name="Ma J."/>
            <person name="Mitros T."/>
            <person name="Nelson W."/>
            <person name="Hyten D.L."/>
            <person name="Song Q."/>
            <person name="Thelen J.J."/>
            <person name="Cheng J."/>
            <person name="Xu D."/>
            <person name="Hellsten U."/>
            <person name="May G.D."/>
            <person name="Yu Y."/>
            <person name="Sakurai T."/>
            <person name="Umezawa T."/>
            <person name="Bhattacharyya M.K."/>
            <person name="Sandhu D."/>
            <person name="Valliyodan B."/>
            <person name="Lindquist E."/>
            <person name="Peto M."/>
            <person name="Grant D."/>
            <person name="Shu S."/>
            <person name="Goodstein D."/>
            <person name="Barry K."/>
            <person name="Futrell-Griggs M."/>
            <person name="Abernathy B."/>
            <person name="Du J."/>
            <person name="Tian Z."/>
            <person name="Zhu L."/>
            <person name="Gill N."/>
            <person name="Joshi T."/>
            <person name="Libault M."/>
            <person name="Sethuraman A."/>
            <person name="Zhang X.-C."/>
            <person name="Shinozaki K."/>
            <person name="Nguyen H.T."/>
            <person name="Wing R.A."/>
            <person name="Cregan P."/>
            <person name="Specht J."/>
            <person name="Grimwood J."/>
            <person name="Rokhsar D."/>
            <person name="Stacey G."/>
            <person name="Shoemaker R.C."/>
            <person name="Jackson S.A."/>
        </authorList>
    </citation>
    <scope>NUCLEOTIDE SEQUENCE</scope>
    <source>
        <strain evidence="2">cv. Williams 82</strain>
        <tissue evidence="1">Callus</tissue>
    </source>
</reference>
<evidence type="ECO:0000313" key="2">
    <source>
        <dbReference type="EnsemblPlants" id="KRH50145"/>
    </source>
</evidence>
<evidence type="ECO:0000313" key="3">
    <source>
        <dbReference type="Proteomes" id="UP000008827"/>
    </source>
</evidence>
<reference evidence="1" key="3">
    <citation type="submission" date="2018-07" db="EMBL/GenBank/DDBJ databases">
        <title>WGS assembly of Glycine max.</title>
        <authorList>
            <person name="Schmutz J."/>
            <person name="Cannon S."/>
            <person name="Schlueter J."/>
            <person name="Ma J."/>
            <person name="Mitros T."/>
            <person name="Nelson W."/>
            <person name="Hyten D."/>
            <person name="Song Q."/>
            <person name="Thelen J."/>
            <person name="Cheng J."/>
            <person name="Xu D."/>
            <person name="Hellsten U."/>
            <person name="May G."/>
            <person name="Yu Y."/>
            <person name="Sakurai T."/>
            <person name="Umezawa T."/>
            <person name="Bhattacharyya M."/>
            <person name="Sandhu D."/>
            <person name="Valliyodan B."/>
            <person name="Lindquist E."/>
            <person name="Peto M."/>
            <person name="Grant D."/>
            <person name="Shu S."/>
            <person name="Goodstein D."/>
            <person name="Barry K."/>
            <person name="Futrell-Griggs M."/>
            <person name="Abernathy B."/>
            <person name="Du J."/>
            <person name="Tian Z."/>
            <person name="Zhu L."/>
            <person name="Gill N."/>
            <person name="Joshi T."/>
            <person name="Libault M."/>
            <person name="Sethuraman A."/>
            <person name="Zhang X."/>
            <person name="Shinozaki K."/>
            <person name="Nguyen H."/>
            <person name="Wing R."/>
            <person name="Cregan P."/>
            <person name="Specht J."/>
            <person name="Grimwood J."/>
            <person name="Rokhsar D."/>
            <person name="Stacey G."/>
            <person name="Shoemaker R."/>
            <person name="Jackson S."/>
        </authorList>
    </citation>
    <scope>NUCLEOTIDE SEQUENCE</scope>
    <source>
        <tissue evidence="1">Callus</tissue>
    </source>
</reference>
<dbReference type="Gramene" id="KRH50145">
    <property type="protein sequence ID" value="KRH50145"/>
    <property type="gene ID" value="GLYMA_07G203500"/>
</dbReference>
<dbReference type="EnsemblPlants" id="KRH50145">
    <property type="protein sequence ID" value="KRH50145"/>
    <property type="gene ID" value="GLYMA_07G203500"/>
</dbReference>
<dbReference type="GO" id="GO:0005739">
    <property type="term" value="C:mitochondrion"/>
    <property type="evidence" value="ECO:0000318"/>
    <property type="project" value="GO_Central"/>
</dbReference>
<sequence length="90" mass="9772">MIVVKDLKYVDSHEWVKVDGNSATIGIIVGVVVTQGGSFGATESVKTTSDINCSITRKVVEVNKMLNKFFALLNGWIIKVEISDSGELNN</sequence>
<protein>
    <recommendedName>
        <fullName evidence="4">Glycine cleavage system H protein</fullName>
    </recommendedName>
</protein>
<proteinExistence type="predicted"/>
<gene>
    <name evidence="1" type="ORF">GLYMA_07G203500</name>
</gene>
<dbReference type="PANTHER" id="PTHR11715:SF3">
    <property type="entry name" value="GLYCINE CLEAVAGE SYSTEM H PROTEIN-RELATED"/>
    <property type="match status" value="1"/>
</dbReference>
<evidence type="ECO:0008006" key="4">
    <source>
        <dbReference type="Google" id="ProtNLM"/>
    </source>
</evidence>
<dbReference type="GO" id="GO:0019464">
    <property type="term" value="P:glycine decarboxylation via glycine cleavage system"/>
    <property type="evidence" value="ECO:0000318"/>
    <property type="project" value="GO_Central"/>
</dbReference>
<reference evidence="2" key="2">
    <citation type="submission" date="2018-02" db="UniProtKB">
        <authorList>
            <consortium name="EnsemblPlants"/>
        </authorList>
    </citation>
    <scope>IDENTIFICATION</scope>
    <source>
        <strain evidence="2">Williams 82</strain>
    </source>
</reference>
<dbReference type="Proteomes" id="UP000008827">
    <property type="component" value="Chromosome 7"/>
</dbReference>
<dbReference type="PANTHER" id="PTHR11715">
    <property type="entry name" value="GLYCINE CLEAVAGE SYSTEM H PROTEIN"/>
    <property type="match status" value="1"/>
</dbReference>
<dbReference type="SUPFAM" id="SSF51230">
    <property type="entry name" value="Single hybrid motif"/>
    <property type="match status" value="1"/>
</dbReference>
<dbReference type="GO" id="GO:0005960">
    <property type="term" value="C:glycine cleavage complex"/>
    <property type="evidence" value="ECO:0000318"/>
    <property type="project" value="GO_Central"/>
</dbReference>
<dbReference type="InterPro" id="IPR011053">
    <property type="entry name" value="Single_hybrid_motif"/>
</dbReference>
<dbReference type="Pfam" id="PF01597">
    <property type="entry name" value="GCV_H"/>
    <property type="match status" value="1"/>
</dbReference>
<dbReference type="OMA" id="RYPQGKN"/>
<dbReference type="SMR" id="A0A0R0J5R5"/>
<evidence type="ECO:0000313" key="1">
    <source>
        <dbReference type="EMBL" id="KRH50145.1"/>
    </source>
</evidence>
<dbReference type="AlphaFoldDB" id="A0A0R0J5R5"/>
<keyword evidence="3" id="KW-1185">Reference proteome</keyword>
<organism evidence="1">
    <name type="scientific">Glycine max</name>
    <name type="common">Soybean</name>
    <name type="synonym">Glycine hispida</name>
    <dbReference type="NCBI Taxonomy" id="3847"/>
    <lineage>
        <taxon>Eukaryota</taxon>
        <taxon>Viridiplantae</taxon>
        <taxon>Streptophyta</taxon>
        <taxon>Embryophyta</taxon>
        <taxon>Tracheophyta</taxon>
        <taxon>Spermatophyta</taxon>
        <taxon>Magnoliopsida</taxon>
        <taxon>eudicotyledons</taxon>
        <taxon>Gunneridae</taxon>
        <taxon>Pentapetalae</taxon>
        <taxon>rosids</taxon>
        <taxon>fabids</taxon>
        <taxon>Fabales</taxon>
        <taxon>Fabaceae</taxon>
        <taxon>Papilionoideae</taxon>
        <taxon>50 kb inversion clade</taxon>
        <taxon>NPAAA clade</taxon>
        <taxon>indigoferoid/millettioid clade</taxon>
        <taxon>Phaseoleae</taxon>
        <taxon>Glycine</taxon>
        <taxon>Glycine subgen. Soja</taxon>
    </lineage>
</organism>
<dbReference type="Gene3D" id="2.40.50.100">
    <property type="match status" value="1"/>
</dbReference>
<accession>A0A0R0J5R5</accession>
<name>A0A0R0J5R5_SOYBN</name>
<dbReference type="InParanoid" id="A0A0R0J5R5"/>
<dbReference type="InterPro" id="IPR002930">
    <property type="entry name" value="GCV_H"/>
</dbReference>
<dbReference type="InterPro" id="IPR033753">
    <property type="entry name" value="GCV_H/Fam206"/>
</dbReference>
<dbReference type="STRING" id="3847.A0A0R0J5R5"/>
<dbReference type="EMBL" id="CM000840">
    <property type="protein sequence ID" value="KRH50145.1"/>
    <property type="molecule type" value="Genomic_DNA"/>
</dbReference>